<keyword evidence="1" id="KW-0472">Membrane</keyword>
<evidence type="ECO:0000313" key="3">
    <source>
        <dbReference type="Proteomes" id="UP000786183"/>
    </source>
</evidence>
<keyword evidence="3" id="KW-1185">Reference proteome</keyword>
<keyword evidence="1" id="KW-1133">Transmembrane helix</keyword>
<evidence type="ECO:0000256" key="1">
    <source>
        <dbReference type="SAM" id="Phobius"/>
    </source>
</evidence>
<sequence>MVLLFNIIAALCVFFNYAKIALAIFAISFIAMFFTQSFALSFLLFVASIIFFVPLSVLFKVKK</sequence>
<organism evidence="2 3">
    <name type="scientific">Campylobacter canadensis</name>
    <dbReference type="NCBI Taxonomy" id="449520"/>
    <lineage>
        <taxon>Bacteria</taxon>
        <taxon>Pseudomonadati</taxon>
        <taxon>Campylobacterota</taxon>
        <taxon>Epsilonproteobacteria</taxon>
        <taxon>Campylobacterales</taxon>
        <taxon>Campylobacteraceae</taxon>
        <taxon>Campylobacter</taxon>
    </lineage>
</organism>
<proteinExistence type="predicted"/>
<evidence type="ECO:0000313" key="2">
    <source>
        <dbReference type="EMBL" id="MBZ7987892.1"/>
    </source>
</evidence>
<protein>
    <submittedName>
        <fullName evidence="2">Uncharacterized protein</fullName>
    </submittedName>
</protein>
<dbReference type="Proteomes" id="UP000786183">
    <property type="component" value="Unassembled WGS sequence"/>
</dbReference>
<dbReference type="RefSeq" id="WP_172233717.1">
    <property type="nucleotide sequence ID" value="NZ_CP035946.1"/>
</dbReference>
<name>A0ABS7WU88_9BACT</name>
<dbReference type="EMBL" id="JACGBB010000018">
    <property type="protein sequence ID" value="MBZ7987892.1"/>
    <property type="molecule type" value="Genomic_DNA"/>
</dbReference>
<feature type="transmembrane region" description="Helical" evidence="1">
    <location>
        <begin position="38"/>
        <end position="59"/>
    </location>
</feature>
<comment type="caution">
    <text evidence="2">The sequence shown here is derived from an EMBL/GenBank/DDBJ whole genome shotgun (WGS) entry which is preliminary data.</text>
</comment>
<feature type="transmembrane region" description="Helical" evidence="1">
    <location>
        <begin position="7"/>
        <end position="32"/>
    </location>
</feature>
<keyword evidence="1" id="KW-0812">Transmembrane</keyword>
<gene>
    <name evidence="2" type="ORF">AVCANL283_07270</name>
</gene>
<accession>A0ABS7WU88</accession>
<reference evidence="2 3" key="1">
    <citation type="submission" date="2020-07" db="EMBL/GenBank/DDBJ databases">
        <title>Transfer of Campylobacter canadensis to the novel genus Avispirillum gen. nov., that also includes two novel species recovered from migratory waterfowl: Avispirillum anseris sp. nov. and Avispirillum brantae sp. nov.</title>
        <authorList>
            <person name="Miller W.G."/>
            <person name="Chapman M.H."/>
            <person name="Yee E."/>
            <person name="Inglis G.D."/>
        </authorList>
    </citation>
    <scope>NUCLEOTIDE SEQUENCE [LARGE SCALE GENOMIC DNA]</scope>
    <source>
        <strain evidence="2 3">L283</strain>
    </source>
</reference>